<dbReference type="AlphaFoldDB" id="A0A9N9FAY5"/>
<dbReference type="OrthoDB" id="2430547at2759"/>
<evidence type="ECO:0000313" key="2">
    <source>
        <dbReference type="Proteomes" id="UP000789342"/>
    </source>
</evidence>
<evidence type="ECO:0000313" key="1">
    <source>
        <dbReference type="EMBL" id="CAG8521301.1"/>
    </source>
</evidence>
<accession>A0A9N9FAY5</accession>
<protein>
    <submittedName>
        <fullName evidence="1">2069_t:CDS:1</fullName>
    </submittedName>
</protein>
<proteinExistence type="predicted"/>
<organism evidence="1 2">
    <name type="scientific">Acaulospora morrowiae</name>
    <dbReference type="NCBI Taxonomy" id="94023"/>
    <lineage>
        <taxon>Eukaryota</taxon>
        <taxon>Fungi</taxon>
        <taxon>Fungi incertae sedis</taxon>
        <taxon>Mucoromycota</taxon>
        <taxon>Glomeromycotina</taxon>
        <taxon>Glomeromycetes</taxon>
        <taxon>Diversisporales</taxon>
        <taxon>Acaulosporaceae</taxon>
        <taxon>Acaulospora</taxon>
    </lineage>
</organism>
<reference evidence="1" key="1">
    <citation type="submission" date="2021-06" db="EMBL/GenBank/DDBJ databases">
        <authorList>
            <person name="Kallberg Y."/>
            <person name="Tangrot J."/>
            <person name="Rosling A."/>
        </authorList>
    </citation>
    <scope>NUCLEOTIDE SEQUENCE</scope>
    <source>
        <strain evidence="1">CL551</strain>
    </source>
</reference>
<sequence>MSQNANYKKYYQTALKKFTKLSNSTSTSHKSDHKTNKKKIAPVIEELISNYSFSSPSLSSSSFLTPPSQTFQKKKFDSIQSNSSNNEIDWPDENDGWVYIKNLDDDEFDHETLNEIPQRTCIFSQAIAKIPIVAFKPSNVTSTSVSSRLYIMVDL</sequence>
<dbReference type="Proteomes" id="UP000789342">
    <property type="component" value="Unassembled WGS sequence"/>
</dbReference>
<gene>
    <name evidence="1" type="ORF">AMORRO_LOCUS4219</name>
</gene>
<comment type="caution">
    <text evidence="1">The sequence shown here is derived from an EMBL/GenBank/DDBJ whole genome shotgun (WGS) entry which is preliminary data.</text>
</comment>
<dbReference type="EMBL" id="CAJVPV010002217">
    <property type="protein sequence ID" value="CAG8521301.1"/>
    <property type="molecule type" value="Genomic_DNA"/>
</dbReference>
<keyword evidence="2" id="KW-1185">Reference proteome</keyword>
<name>A0A9N9FAY5_9GLOM</name>